<dbReference type="PANTHER" id="PTHR35746">
    <property type="entry name" value="PENTATRICOPEPTIDE REPEAT (PPR) SUPERFAMILY PROTEIN"/>
    <property type="match status" value="1"/>
</dbReference>
<evidence type="ECO:0000256" key="2">
    <source>
        <dbReference type="SAM" id="MobiDB-lite"/>
    </source>
</evidence>
<evidence type="ECO:0000313" key="5">
    <source>
        <dbReference type="RefSeq" id="XP_022137953.1"/>
    </source>
</evidence>
<keyword evidence="1" id="KW-0479">Metal-binding</keyword>
<feature type="domain" description="C2H2-type" evidence="3">
    <location>
        <begin position="14"/>
        <end position="36"/>
    </location>
</feature>
<feature type="compositionally biased region" description="Polar residues" evidence="2">
    <location>
        <begin position="924"/>
        <end position="945"/>
    </location>
</feature>
<dbReference type="Proteomes" id="UP000504603">
    <property type="component" value="Unplaced"/>
</dbReference>
<feature type="region of interest" description="Disordered" evidence="2">
    <location>
        <begin position="215"/>
        <end position="269"/>
    </location>
</feature>
<evidence type="ECO:0000256" key="1">
    <source>
        <dbReference type="PROSITE-ProRule" id="PRU00042"/>
    </source>
</evidence>
<feature type="region of interest" description="Disordered" evidence="2">
    <location>
        <begin position="56"/>
        <end position="96"/>
    </location>
</feature>
<dbReference type="PANTHER" id="PTHR35746:SF1">
    <property type="entry name" value="PENTATRICOPEPTIDE REPEAT (PPR) SUPERFAMILY PROTEIN"/>
    <property type="match status" value="1"/>
</dbReference>
<feature type="compositionally biased region" description="Polar residues" evidence="2">
    <location>
        <begin position="257"/>
        <end position="268"/>
    </location>
</feature>
<keyword evidence="1" id="KW-0863">Zinc-finger</keyword>
<dbReference type="GeneID" id="111009240"/>
<organism evidence="4 5">
    <name type="scientific">Momordica charantia</name>
    <name type="common">Bitter gourd</name>
    <name type="synonym">Balsam pear</name>
    <dbReference type="NCBI Taxonomy" id="3673"/>
    <lineage>
        <taxon>Eukaryota</taxon>
        <taxon>Viridiplantae</taxon>
        <taxon>Streptophyta</taxon>
        <taxon>Embryophyta</taxon>
        <taxon>Tracheophyta</taxon>
        <taxon>Spermatophyta</taxon>
        <taxon>Magnoliopsida</taxon>
        <taxon>eudicotyledons</taxon>
        <taxon>Gunneridae</taxon>
        <taxon>Pentapetalae</taxon>
        <taxon>rosids</taxon>
        <taxon>fabids</taxon>
        <taxon>Cucurbitales</taxon>
        <taxon>Cucurbitaceae</taxon>
        <taxon>Momordiceae</taxon>
        <taxon>Momordica</taxon>
    </lineage>
</organism>
<gene>
    <name evidence="5" type="primary">LOC111009240</name>
</gene>
<feature type="region of interest" description="Disordered" evidence="2">
    <location>
        <begin position="872"/>
        <end position="949"/>
    </location>
</feature>
<reference evidence="5" key="1">
    <citation type="submission" date="2025-08" db="UniProtKB">
        <authorList>
            <consortium name="RefSeq"/>
        </authorList>
    </citation>
    <scope>IDENTIFICATION</scope>
    <source>
        <strain evidence="5">OHB3-1</strain>
    </source>
</reference>
<feature type="compositionally biased region" description="Basic and acidic residues" evidence="2">
    <location>
        <begin position="876"/>
        <end position="906"/>
    </location>
</feature>
<feature type="region of interest" description="Disordered" evidence="2">
    <location>
        <begin position="804"/>
        <end position="829"/>
    </location>
</feature>
<keyword evidence="4" id="KW-1185">Reference proteome</keyword>
<feature type="region of interest" description="Disordered" evidence="2">
    <location>
        <begin position="484"/>
        <end position="511"/>
    </location>
</feature>
<sequence>MEHRDQRQESHGVHICSKCGWAFPNPHPSAKHRRAHKRVCGKIEGFKPVEAEANDAHLPLSDDDGDHKNSCPKVLEGSCNDKGVDGMRKKPKESEDEVFSDAVAEFSEGVGPNKSVGDASNLVSTSKMVAEDEMNSSQTLKDREILDRVPLSSSLTENRIAESSIAAETIDQSGSEQESKNSQEFVNLETDFGTPSSSSSTGNRKVENSFVAETAIDQSGNEQDSKINPEYGNLETDFGTPTSSSSAGNRKVESSVVAENTVNQSGTEQETKINREFVNFETNFRNGDSMILLHDHMNATATGDLYPIEPEMVIAAPVENVPQCSLPSPDRSYDEKKNEGFGLCNNLAEIAASSGKVDNNKFEPLPKTEETVDIPTEPTAHNEILPSMADVDSSIHTATPPSVVSDVKPFASTQVTSSNTGKETESCSSFNLLETNKIKEGNDNVHPPSVLSEVNVVDRPKALVKDSEDPKEVKLTNCVIQEDPREGVSSLGDNFKYPNTKESYPTLQAEPFDQASEGASFDMKRVENRQKQESGGSEVLVDVEGARSKNSGWEVEEVLIQEVDPTQIKEGILSENEKQDKSQTLSDAAILRIDSIPIPLASLSPEVETVAPSKNSLNSFSENVAEILFDENSVAAPTGNQKSLDQNEVGTGAVILADDDNKAGACGRHLEESVQVRLSANVHENDDSGVGNKDKFDNPDVAGVENNEDPPEEKFSMGVDYAPESITNSREKKCIAVEEDTADGSPRKLSGTGSAVLVPCISEANADDRSCCVGDFDSVQNTSDIQAKEKANLLLVSKESVMGRSDASQDGDAVRITSEPWQDDGVKTDVKPQLTSSLLDASVDASSRTDSLEGHWGSVSVLSTQSDLPAVVDSEVTPRARAEAEETDLKKADAMTERQHSDRSDLFEPPSFMTLVEPNGGGMQNSASSEIQTAQNRQQPNSASLQPGWFPSYTHVANDSPGRKKNEAIIAKVTNWSAGKPHTALKNLLDDAALENKQKSSPTRKENLASMIQKDEKATKNGPVDTMVDSVTRPRSPSAQLGNKEIANEWNSPARYPSDIRRERRKGKPYWAQFVCCSSVH</sequence>
<feature type="region of interest" description="Disordered" evidence="2">
    <location>
        <begin position="684"/>
        <end position="716"/>
    </location>
</feature>
<feature type="compositionally biased region" description="Polar residues" evidence="2">
    <location>
        <begin position="239"/>
        <end position="248"/>
    </location>
</feature>
<dbReference type="PROSITE" id="PS50157">
    <property type="entry name" value="ZINC_FINGER_C2H2_2"/>
    <property type="match status" value="1"/>
</dbReference>
<keyword evidence="1" id="KW-0862">Zinc</keyword>
<feature type="region of interest" description="Disordered" evidence="2">
    <location>
        <begin position="1016"/>
        <end position="1045"/>
    </location>
</feature>
<proteinExistence type="predicted"/>
<dbReference type="AlphaFoldDB" id="A0A6J1CBR6"/>
<accession>A0A6J1CBR6</accession>
<dbReference type="InterPro" id="IPR013087">
    <property type="entry name" value="Znf_C2H2_type"/>
</dbReference>
<evidence type="ECO:0000313" key="4">
    <source>
        <dbReference type="Proteomes" id="UP000504603"/>
    </source>
</evidence>
<dbReference type="OrthoDB" id="1939753at2759"/>
<dbReference type="RefSeq" id="XP_022137953.1">
    <property type="nucleotide sequence ID" value="XM_022282261.1"/>
</dbReference>
<name>A0A6J1CBR6_MOMCH</name>
<dbReference type="GO" id="GO:0008270">
    <property type="term" value="F:zinc ion binding"/>
    <property type="evidence" value="ECO:0007669"/>
    <property type="project" value="UniProtKB-KW"/>
</dbReference>
<dbReference type="KEGG" id="mcha:111009240"/>
<evidence type="ECO:0000259" key="3">
    <source>
        <dbReference type="PROSITE" id="PS50157"/>
    </source>
</evidence>
<dbReference type="PROSITE" id="PS00028">
    <property type="entry name" value="ZINC_FINGER_C2H2_1"/>
    <property type="match status" value="1"/>
</dbReference>
<protein>
    <submittedName>
        <fullName evidence="5">Uncharacterized protein LOC111009240 isoform X1</fullName>
    </submittedName>
</protein>